<dbReference type="KEGG" id="nwl:NWFMUON74_26810"/>
<proteinExistence type="inferred from homology"/>
<gene>
    <name evidence="4" type="ORF">NWFMUON74_26810</name>
</gene>
<dbReference type="EMBL" id="AP023396">
    <property type="protein sequence ID" value="BCK54909.1"/>
    <property type="molecule type" value="Genomic_DNA"/>
</dbReference>
<dbReference type="Proteomes" id="UP000516173">
    <property type="component" value="Chromosome"/>
</dbReference>
<dbReference type="InterPro" id="IPR013658">
    <property type="entry name" value="SGL"/>
</dbReference>
<dbReference type="InterPro" id="IPR051262">
    <property type="entry name" value="SMP-30/CGR1_Lactonase"/>
</dbReference>
<dbReference type="GO" id="GO:0016787">
    <property type="term" value="F:hydrolase activity"/>
    <property type="evidence" value="ECO:0007669"/>
    <property type="project" value="UniProtKB-KW"/>
</dbReference>
<dbReference type="RefSeq" id="WP_232111004.1">
    <property type="nucleotide sequence ID" value="NZ_AP023396.1"/>
</dbReference>
<organism evidence="4 5">
    <name type="scientific">Nocardia wallacei</name>
    <dbReference type="NCBI Taxonomy" id="480035"/>
    <lineage>
        <taxon>Bacteria</taxon>
        <taxon>Bacillati</taxon>
        <taxon>Actinomycetota</taxon>
        <taxon>Actinomycetes</taxon>
        <taxon>Mycobacteriales</taxon>
        <taxon>Nocardiaceae</taxon>
        <taxon>Nocardia</taxon>
    </lineage>
</organism>
<evidence type="ECO:0000256" key="2">
    <source>
        <dbReference type="ARBA" id="ARBA00022801"/>
    </source>
</evidence>
<comment type="similarity">
    <text evidence="1">Belongs to the SMP-30/CGR1 family.</text>
</comment>
<dbReference type="Gene3D" id="2.120.10.30">
    <property type="entry name" value="TolB, C-terminal domain"/>
    <property type="match status" value="1"/>
</dbReference>
<dbReference type="Pfam" id="PF08450">
    <property type="entry name" value="SGL"/>
    <property type="match status" value="1"/>
</dbReference>
<dbReference type="AlphaFoldDB" id="A0A7G1KLQ0"/>
<protein>
    <submittedName>
        <fullName evidence="4">Gluconolaconase</fullName>
    </submittedName>
</protein>
<dbReference type="InterPro" id="IPR011042">
    <property type="entry name" value="6-blade_b-propeller_TolB-like"/>
</dbReference>
<keyword evidence="2" id="KW-0378">Hydrolase</keyword>
<feature type="domain" description="SMP-30/Gluconolactonase/LRE-like region" evidence="3">
    <location>
        <begin position="22"/>
        <end position="272"/>
    </location>
</feature>
<name>A0A7G1KLQ0_9NOCA</name>
<keyword evidence="5" id="KW-1185">Reference proteome</keyword>
<evidence type="ECO:0000313" key="5">
    <source>
        <dbReference type="Proteomes" id="UP000516173"/>
    </source>
</evidence>
<reference evidence="4 5" key="1">
    <citation type="submission" date="2020-08" db="EMBL/GenBank/DDBJ databases">
        <title>Genome Sequencing of Nocardia wallacei strain FMUON74 and assembly.</title>
        <authorList>
            <person name="Toyokawa M."/>
            <person name="Uesaka K."/>
        </authorList>
    </citation>
    <scope>NUCLEOTIDE SEQUENCE [LARGE SCALE GENOMIC DNA]</scope>
    <source>
        <strain evidence="4 5">FMUON74</strain>
    </source>
</reference>
<sequence length="303" mass="32287">MRSARPVRRVGAALDNCSYLGSPLWHRGRLWVSDFSTGRVLATDGHGAVEVVAEVPGRPGGLGFLPDDRLLIVSMKDRRLLVRDHRGAVTEYADLSAVLPGDANEMVVDARGRAYVGNFGFDPAAGEPIRSSGLVRVDPDGPVTVVAEDLAFPNGMAILSREVLVVAETADDRITAFDIAPNGGLINRRTWAAFGPATQVEWGGGPMPRPAVAPGGLCADADDAVWVADCLHGRAVRVREGGGLVDEIRVDAGVFDCALGGPDGRTLFLCTAPSLFEPDQRPTRDARLLAVPVSWPRQILRAR</sequence>
<evidence type="ECO:0000259" key="3">
    <source>
        <dbReference type="Pfam" id="PF08450"/>
    </source>
</evidence>
<evidence type="ECO:0000313" key="4">
    <source>
        <dbReference type="EMBL" id="BCK54909.1"/>
    </source>
</evidence>
<accession>A0A7G1KLQ0</accession>
<dbReference type="PANTHER" id="PTHR47572:SF4">
    <property type="entry name" value="LACTONASE DRP35"/>
    <property type="match status" value="1"/>
</dbReference>
<dbReference type="SUPFAM" id="SSF63829">
    <property type="entry name" value="Calcium-dependent phosphotriesterase"/>
    <property type="match status" value="1"/>
</dbReference>
<dbReference type="PANTHER" id="PTHR47572">
    <property type="entry name" value="LIPOPROTEIN-RELATED"/>
    <property type="match status" value="1"/>
</dbReference>
<evidence type="ECO:0000256" key="1">
    <source>
        <dbReference type="ARBA" id="ARBA00008853"/>
    </source>
</evidence>
<dbReference type="GeneID" id="80347230"/>